<name>E4XXG1_OIKDI</name>
<keyword evidence="3" id="KW-1185">Reference proteome</keyword>
<sequence>MLSSSPFEIFFLRTKDSLF</sequence>
<evidence type="ECO:0000313" key="3">
    <source>
        <dbReference type="Proteomes" id="UP000001307"/>
    </source>
</evidence>
<evidence type="ECO:0000313" key="1">
    <source>
        <dbReference type="EMBL" id="CBY14355.1"/>
    </source>
</evidence>
<gene>
    <name evidence="1" type="ORF">GSOID_T00007348001</name>
    <name evidence="2" type="ORF">GSOID_T00023606001</name>
</gene>
<reference evidence="1" key="1">
    <citation type="journal article" date="2010" name="Science">
        <title>Plasticity of animal genome architecture unmasked by rapid evolution of a pelagic tunicate.</title>
        <authorList>
            <person name="Denoeud F."/>
            <person name="Henriet S."/>
            <person name="Mungpakdee S."/>
            <person name="Aury J.M."/>
            <person name="Da Silva C."/>
            <person name="Brinkmann H."/>
            <person name="Mikhaleva J."/>
            <person name="Olsen L.C."/>
            <person name="Jubin C."/>
            <person name="Canestro C."/>
            <person name="Bouquet J.M."/>
            <person name="Danks G."/>
            <person name="Poulain J."/>
            <person name="Campsteijn C."/>
            <person name="Adamski M."/>
            <person name="Cross I."/>
            <person name="Yadetie F."/>
            <person name="Muffato M."/>
            <person name="Louis A."/>
            <person name="Butcher S."/>
            <person name="Tsagkogeorga G."/>
            <person name="Konrad A."/>
            <person name="Singh S."/>
            <person name="Jensen M.F."/>
            <person name="Cong E.H."/>
            <person name="Eikeseth-Otteraa H."/>
            <person name="Noel B."/>
            <person name="Anthouard V."/>
            <person name="Porcel B.M."/>
            <person name="Kachouri-Lafond R."/>
            <person name="Nishino A."/>
            <person name="Ugolini M."/>
            <person name="Chourrout P."/>
            <person name="Nishida H."/>
            <person name="Aasland R."/>
            <person name="Huzurbazar S."/>
            <person name="Westhof E."/>
            <person name="Delsuc F."/>
            <person name="Lehrach H."/>
            <person name="Reinhardt R."/>
            <person name="Weissenbach J."/>
            <person name="Roy S.W."/>
            <person name="Artiguenave F."/>
            <person name="Postlethwait J.H."/>
            <person name="Manak J.R."/>
            <person name="Thompson E.M."/>
            <person name="Jaillon O."/>
            <person name="Du Pasquier L."/>
            <person name="Boudinot P."/>
            <person name="Liberles D.A."/>
            <person name="Volff J.N."/>
            <person name="Philippe H."/>
            <person name="Lenhard B."/>
            <person name="Roest Crollius H."/>
            <person name="Wincker P."/>
            <person name="Chourrout D."/>
        </authorList>
    </citation>
    <scope>NUCLEOTIDE SEQUENCE [LARGE SCALE GENOMIC DNA]</scope>
</reference>
<dbReference type="EMBL" id="FN656484">
    <property type="protein sequence ID" value="CBY41528.1"/>
    <property type="molecule type" value="Genomic_DNA"/>
</dbReference>
<dbReference type="AlphaFoldDB" id="E4XXG1"/>
<accession>E4XXG1</accession>
<organism evidence="1">
    <name type="scientific">Oikopleura dioica</name>
    <name type="common">Tunicate</name>
    <dbReference type="NCBI Taxonomy" id="34765"/>
    <lineage>
        <taxon>Eukaryota</taxon>
        <taxon>Metazoa</taxon>
        <taxon>Chordata</taxon>
        <taxon>Tunicata</taxon>
        <taxon>Appendicularia</taxon>
        <taxon>Copelata</taxon>
        <taxon>Oikopleuridae</taxon>
        <taxon>Oikopleura</taxon>
    </lineage>
</organism>
<proteinExistence type="predicted"/>
<evidence type="ECO:0000313" key="2">
    <source>
        <dbReference type="EMBL" id="CBY41528.1"/>
    </source>
</evidence>
<dbReference type="EMBL" id="FN653278">
    <property type="protein sequence ID" value="CBY14355.1"/>
    <property type="molecule type" value="Genomic_DNA"/>
</dbReference>
<dbReference type="Proteomes" id="UP000011014">
    <property type="component" value="Unassembled WGS sequence"/>
</dbReference>
<dbReference type="Proteomes" id="UP000001307">
    <property type="component" value="Unassembled WGS sequence"/>
</dbReference>
<protein>
    <submittedName>
        <fullName evidence="1">Uncharacterized protein</fullName>
    </submittedName>
</protein>
<dbReference type="InParanoid" id="E4XXG1"/>